<dbReference type="GO" id="GO:0005576">
    <property type="term" value="C:extracellular region"/>
    <property type="evidence" value="ECO:0007669"/>
    <property type="project" value="UniProtKB-SubCell"/>
</dbReference>
<organism evidence="14">
    <name type="scientific">Rhipicephalus appendiculatus</name>
    <name type="common">Brown ear tick</name>
    <dbReference type="NCBI Taxonomy" id="34631"/>
    <lineage>
        <taxon>Eukaryota</taxon>
        <taxon>Metazoa</taxon>
        <taxon>Ecdysozoa</taxon>
        <taxon>Arthropoda</taxon>
        <taxon>Chelicerata</taxon>
        <taxon>Arachnida</taxon>
        <taxon>Acari</taxon>
        <taxon>Parasitiformes</taxon>
        <taxon>Ixodida</taxon>
        <taxon>Ixodoidea</taxon>
        <taxon>Ixodidae</taxon>
        <taxon>Rhipicephalinae</taxon>
        <taxon>Rhipicephalus</taxon>
        <taxon>Rhipicephalus</taxon>
    </lineage>
</organism>
<keyword evidence="4" id="KW-0295">Fungicide</keyword>
<dbReference type="GO" id="GO:0046872">
    <property type="term" value="F:metal ion binding"/>
    <property type="evidence" value="ECO:0007669"/>
    <property type="project" value="UniProtKB-KW"/>
</dbReference>
<evidence type="ECO:0000256" key="7">
    <source>
        <dbReference type="ARBA" id="ARBA00022729"/>
    </source>
</evidence>
<reference evidence="14" key="1">
    <citation type="journal article" date="2016" name="Ticks Tick Borne Dis.">
        <title>De novo assembly and annotation of the salivary gland transcriptome of Rhipicephalus appendiculatus male and female ticks during blood feeding.</title>
        <authorList>
            <person name="de Castro M.H."/>
            <person name="de Klerk D."/>
            <person name="Pienaar R."/>
            <person name="Latif A.A."/>
            <person name="Rees D.J."/>
            <person name="Mans B.J."/>
        </authorList>
    </citation>
    <scope>NUCLEOTIDE SEQUENCE</scope>
    <source>
        <tissue evidence="14">Salivary glands</tissue>
    </source>
</reference>
<protein>
    <recommendedName>
        <fullName evidence="12">Antimicrobial peptide microplusin</fullName>
    </recommendedName>
</protein>
<evidence type="ECO:0000256" key="4">
    <source>
        <dbReference type="ARBA" id="ARBA00022577"/>
    </source>
</evidence>
<evidence type="ECO:0000256" key="6">
    <source>
        <dbReference type="ARBA" id="ARBA00022723"/>
    </source>
</evidence>
<keyword evidence="5" id="KW-0399">Innate immunity</keyword>
<sequence length="111" mass="12104">MKAFLVCALLATVATVSFAHHLELCKKQDEQLKTELQCIGLHISAEANQSFDKAMKTLGCQDRSCVIRKLCAGNDLEGAMADHFTKAQITEIHNAATTCDPEAGHGHHHPH</sequence>
<dbReference type="GO" id="GO:0031640">
    <property type="term" value="P:killing of cells of another organism"/>
    <property type="evidence" value="ECO:0007669"/>
    <property type="project" value="UniProtKB-KW"/>
</dbReference>
<evidence type="ECO:0000256" key="5">
    <source>
        <dbReference type="ARBA" id="ARBA00022588"/>
    </source>
</evidence>
<evidence type="ECO:0000256" key="11">
    <source>
        <dbReference type="ARBA" id="ARBA00023157"/>
    </source>
</evidence>
<feature type="signal peptide" evidence="13">
    <location>
        <begin position="1"/>
        <end position="19"/>
    </location>
</feature>
<evidence type="ECO:0000256" key="13">
    <source>
        <dbReference type="SAM" id="SignalP"/>
    </source>
</evidence>
<dbReference type="GO" id="GO:0050832">
    <property type="term" value="P:defense response to fungus"/>
    <property type="evidence" value="ECO:0007669"/>
    <property type="project" value="UniProtKB-KW"/>
</dbReference>
<evidence type="ECO:0000256" key="12">
    <source>
        <dbReference type="ARBA" id="ARBA00074619"/>
    </source>
</evidence>
<evidence type="ECO:0000256" key="1">
    <source>
        <dbReference type="ARBA" id="ARBA00004613"/>
    </source>
</evidence>
<dbReference type="FunFam" id="1.10.150.440:FF:000001">
    <property type="entry name" value="Antimicrobial peptide microplusin"/>
    <property type="match status" value="1"/>
</dbReference>
<evidence type="ECO:0000256" key="9">
    <source>
        <dbReference type="ARBA" id="ARBA00023008"/>
    </source>
</evidence>
<proteinExistence type="predicted"/>
<keyword evidence="9" id="KW-0186">Copper</keyword>
<keyword evidence="6" id="KW-0479">Metal-binding</keyword>
<dbReference type="GO" id="GO:0045087">
    <property type="term" value="P:innate immune response"/>
    <property type="evidence" value="ECO:0007669"/>
    <property type="project" value="UniProtKB-KW"/>
</dbReference>
<keyword evidence="2" id="KW-0964">Secreted</keyword>
<evidence type="ECO:0000256" key="3">
    <source>
        <dbReference type="ARBA" id="ARBA00022529"/>
    </source>
</evidence>
<accession>A0A131YR55</accession>
<evidence type="ECO:0000313" key="14">
    <source>
        <dbReference type="EMBL" id="JAP81743.1"/>
    </source>
</evidence>
<feature type="chain" id="PRO_5007285746" description="Antimicrobial peptide microplusin" evidence="13">
    <location>
        <begin position="20"/>
        <end position="111"/>
    </location>
</feature>
<evidence type="ECO:0000256" key="10">
    <source>
        <dbReference type="ARBA" id="ARBA00023022"/>
    </source>
</evidence>
<dbReference type="Gene3D" id="1.10.150.440">
    <property type="match status" value="1"/>
</dbReference>
<comment type="subcellular location">
    <subcellularLocation>
        <location evidence="1">Secreted</location>
    </subcellularLocation>
</comment>
<name>A0A131YR55_RHIAP</name>
<dbReference type="GO" id="GO:0042742">
    <property type="term" value="P:defense response to bacterium"/>
    <property type="evidence" value="ECO:0007669"/>
    <property type="project" value="UniProtKB-KW"/>
</dbReference>
<keyword evidence="3" id="KW-0929">Antimicrobial</keyword>
<keyword evidence="10" id="KW-0044">Antibiotic</keyword>
<evidence type="ECO:0000256" key="8">
    <source>
        <dbReference type="ARBA" id="ARBA00022859"/>
    </source>
</evidence>
<keyword evidence="11" id="KW-1015">Disulfide bond</keyword>
<keyword evidence="7 13" id="KW-0732">Signal</keyword>
<dbReference type="AlphaFoldDB" id="A0A131YR55"/>
<keyword evidence="8" id="KW-0391">Immunity</keyword>
<evidence type="ECO:0000256" key="2">
    <source>
        <dbReference type="ARBA" id="ARBA00022525"/>
    </source>
</evidence>
<dbReference type="EMBL" id="GEDV01006814">
    <property type="protein sequence ID" value="JAP81743.1"/>
    <property type="molecule type" value="Transcribed_RNA"/>
</dbReference>